<evidence type="ECO:0000256" key="4">
    <source>
        <dbReference type="ARBA" id="ARBA00022801"/>
    </source>
</evidence>
<keyword evidence="10" id="KW-1185">Reference proteome</keyword>
<dbReference type="OrthoDB" id="6192129at2"/>
<evidence type="ECO:0000256" key="3">
    <source>
        <dbReference type="ARBA" id="ARBA00022763"/>
    </source>
</evidence>
<dbReference type="GO" id="GO:0008233">
    <property type="term" value="F:peptidase activity"/>
    <property type="evidence" value="ECO:0007669"/>
    <property type="project" value="UniProtKB-KW"/>
</dbReference>
<dbReference type="PANTHER" id="PTHR13604">
    <property type="entry name" value="DC12-RELATED"/>
    <property type="match status" value="1"/>
</dbReference>
<dbReference type="GO" id="GO:0006508">
    <property type="term" value="P:proteolysis"/>
    <property type="evidence" value="ECO:0007669"/>
    <property type="project" value="UniProtKB-KW"/>
</dbReference>
<dbReference type="Gene3D" id="3.90.1680.10">
    <property type="entry name" value="SOS response associated peptidase-like"/>
    <property type="match status" value="1"/>
</dbReference>
<protein>
    <recommendedName>
        <fullName evidence="8">Abasic site processing protein</fullName>
        <ecNumber evidence="8">3.4.-.-</ecNumber>
    </recommendedName>
</protein>
<keyword evidence="3" id="KW-0227">DNA damage</keyword>
<keyword evidence="5" id="KW-0190">Covalent protein-DNA linkage</keyword>
<dbReference type="AlphaFoldDB" id="A0A5M8FVU6"/>
<evidence type="ECO:0000256" key="2">
    <source>
        <dbReference type="ARBA" id="ARBA00022670"/>
    </source>
</evidence>
<organism evidence="9 10">
    <name type="scientific">Thiohalocapsa marina</name>
    <dbReference type="NCBI Taxonomy" id="424902"/>
    <lineage>
        <taxon>Bacteria</taxon>
        <taxon>Pseudomonadati</taxon>
        <taxon>Pseudomonadota</taxon>
        <taxon>Gammaproteobacteria</taxon>
        <taxon>Chromatiales</taxon>
        <taxon>Chromatiaceae</taxon>
        <taxon>Thiohalocapsa</taxon>
    </lineage>
</organism>
<accession>A0A5M8FVU6</accession>
<name>A0A5M8FVU6_9GAMM</name>
<dbReference type="InterPro" id="IPR003738">
    <property type="entry name" value="SRAP"/>
</dbReference>
<keyword evidence="7" id="KW-0456">Lyase</keyword>
<dbReference type="EMBL" id="VWXX01000001">
    <property type="protein sequence ID" value="KAA6187905.1"/>
    <property type="molecule type" value="Genomic_DNA"/>
</dbReference>
<evidence type="ECO:0000256" key="5">
    <source>
        <dbReference type="ARBA" id="ARBA00023124"/>
    </source>
</evidence>
<dbReference type="GO" id="GO:0003697">
    <property type="term" value="F:single-stranded DNA binding"/>
    <property type="evidence" value="ECO:0007669"/>
    <property type="project" value="InterPro"/>
</dbReference>
<evidence type="ECO:0000256" key="8">
    <source>
        <dbReference type="RuleBase" id="RU364100"/>
    </source>
</evidence>
<comment type="similarity">
    <text evidence="1 8">Belongs to the SOS response-associated peptidase family.</text>
</comment>
<comment type="caution">
    <text evidence="9">The sequence shown here is derived from an EMBL/GenBank/DDBJ whole genome shotgun (WGS) entry which is preliminary data.</text>
</comment>
<evidence type="ECO:0000256" key="6">
    <source>
        <dbReference type="ARBA" id="ARBA00023125"/>
    </source>
</evidence>
<reference evidence="9 10" key="1">
    <citation type="submission" date="2019-09" db="EMBL/GenBank/DDBJ databases">
        <title>Whole-genome sequence of the purple sulfur bacterium Thiohalocapsa marina DSM 19078.</title>
        <authorList>
            <person name="Kyndt J.A."/>
            <person name="Meyer T.E."/>
        </authorList>
    </citation>
    <scope>NUCLEOTIDE SEQUENCE [LARGE SCALE GENOMIC DNA]</scope>
    <source>
        <strain evidence="9 10">DSM 19078</strain>
    </source>
</reference>
<dbReference type="GO" id="GO:0016829">
    <property type="term" value="F:lyase activity"/>
    <property type="evidence" value="ECO:0007669"/>
    <property type="project" value="UniProtKB-KW"/>
</dbReference>
<dbReference type="Proteomes" id="UP000322981">
    <property type="component" value="Unassembled WGS sequence"/>
</dbReference>
<evidence type="ECO:0000256" key="1">
    <source>
        <dbReference type="ARBA" id="ARBA00008136"/>
    </source>
</evidence>
<keyword evidence="6" id="KW-0238">DNA-binding</keyword>
<dbReference type="GO" id="GO:0106300">
    <property type="term" value="P:protein-DNA covalent cross-linking repair"/>
    <property type="evidence" value="ECO:0007669"/>
    <property type="project" value="InterPro"/>
</dbReference>
<sequence length="224" mass="24974">MCGRFVQCTDPDSLAEQFGLDRVCAVDPRYNVAPTQPVLAVRAEQTGASRRELIQLRWGLVPAWSKGQDHRYSMINARAESVADKPAYRNAFRQRRCLIPADGFYEWQTGADGKQPFLIRRADGLPFAMAGLWEHWQGPEGRVIDSCTIVVTDANALLAPIHDRMPVILDPTDYGLWLNPGIQDRQRLQALLQPVDPNGWIAYPVSRAVNSPANDAPSLLDPLS</sequence>
<gene>
    <name evidence="9" type="ORF">F2Q65_01350</name>
</gene>
<dbReference type="RefSeq" id="WP_150089606.1">
    <property type="nucleotide sequence ID" value="NZ_VWXX01000001.1"/>
</dbReference>
<dbReference type="EC" id="3.4.-.-" evidence="8"/>
<evidence type="ECO:0000313" key="10">
    <source>
        <dbReference type="Proteomes" id="UP000322981"/>
    </source>
</evidence>
<evidence type="ECO:0000313" key="9">
    <source>
        <dbReference type="EMBL" id="KAA6187905.1"/>
    </source>
</evidence>
<dbReference type="Pfam" id="PF02586">
    <property type="entry name" value="SRAP"/>
    <property type="match status" value="1"/>
</dbReference>
<dbReference type="SUPFAM" id="SSF143081">
    <property type="entry name" value="BB1717-like"/>
    <property type="match status" value="1"/>
</dbReference>
<proteinExistence type="inferred from homology"/>
<dbReference type="InterPro" id="IPR036590">
    <property type="entry name" value="SRAP-like"/>
</dbReference>
<keyword evidence="4 8" id="KW-0378">Hydrolase</keyword>
<keyword evidence="2 8" id="KW-0645">Protease</keyword>
<dbReference type="PANTHER" id="PTHR13604:SF0">
    <property type="entry name" value="ABASIC SITE PROCESSING PROTEIN HMCES"/>
    <property type="match status" value="1"/>
</dbReference>
<evidence type="ECO:0000256" key="7">
    <source>
        <dbReference type="ARBA" id="ARBA00023239"/>
    </source>
</evidence>